<comment type="caution">
    <text evidence="11">The sequence shown here is derived from an EMBL/GenBank/DDBJ whole genome shotgun (WGS) entry which is preliminary data.</text>
</comment>
<dbReference type="InterPro" id="IPR012340">
    <property type="entry name" value="NA-bd_OB-fold"/>
</dbReference>
<reference evidence="11 12" key="1">
    <citation type="journal article" date="2016" name="Nat. Commun.">
        <title>Thousands of microbial genomes shed light on interconnected biogeochemical processes in an aquifer system.</title>
        <authorList>
            <person name="Anantharaman K."/>
            <person name="Brown C.T."/>
            <person name="Hug L.A."/>
            <person name="Sharon I."/>
            <person name="Castelle C.J."/>
            <person name="Probst A.J."/>
            <person name="Thomas B.C."/>
            <person name="Singh A."/>
            <person name="Wilkins M.J."/>
            <person name="Karaoz U."/>
            <person name="Brodie E.L."/>
            <person name="Williams K.H."/>
            <person name="Hubbard S.S."/>
            <person name="Banfield J.F."/>
        </authorList>
    </citation>
    <scope>NUCLEOTIDE SEQUENCE [LARGE SCALE GENOMIC DNA]</scope>
</reference>
<accession>A0A1F5G5U2</accession>
<dbReference type="NCBIfam" id="NF008165">
    <property type="entry name" value="PRK10917.1-3"/>
    <property type="match status" value="1"/>
</dbReference>
<evidence type="ECO:0000256" key="3">
    <source>
        <dbReference type="ARBA" id="ARBA00022801"/>
    </source>
</evidence>
<dbReference type="PANTHER" id="PTHR47964">
    <property type="entry name" value="ATP-DEPENDENT DNA HELICASE HOMOLOG RECG, CHLOROPLASTIC"/>
    <property type="match status" value="1"/>
</dbReference>
<evidence type="ECO:0000256" key="7">
    <source>
        <dbReference type="ARBA" id="ARBA00023204"/>
    </source>
</evidence>
<sequence>MDAKTRVENLPGIGQYYSYKLKRLEIETLEELIYHFPFRYDDFSQIAPIQNLTPGEKVSIQGNVWQIKNIRTRTGKFITTATVADDSGTIEVIWFNQPYLTKNIKAGTPISLSGKVELDGHRFKLMSPQYEIIRTQTAPQDLSTLHTGRLVPVYPETEGVTSKWLRAKIAKFLPEYLKSQKDFMPDNIISHQKLIDLDSALHKIHFPENLQDVSLARKRLGFDELFETQFISAQRKEKWRNKNHAPNMKVEKGKVVEFIKSLPFKLTQAQLRAITEILQDMQKNIPANRLLEGDVGSGKTVVAATAAYISYLNGYETLIAAPTEILVFQHAMTINQLLSPFGIKTGIWTGSKKQKGDITVGTHALLSTFKAEKQIGLVVVDEQHRFGVAQRAKLFTGSPKQETPHLLTMTATPIPRTLTLTLYGDLDLSILDEMPIGRQKISTFVVPNKKRLDAYQFIEKQIMEGRQAFILTPFVEPSETMQSVKAATVEFGKLKNHFSKKVKLGLLHGRLKSKDKEKVIGNFKADKTNILVTTPVVEVGIDIPNATIMMIESAERFGLAQLHQLRGRVGRGEHKSYCLLFSDSQSEMSQKRLKSMEKVHVGFELAEIDLRLRGPGEIFGFRQSGFANLKIADLSDEVLISKAQAEAKKLVENDPNLEKYPLLREKINTFELEYVQPN</sequence>
<dbReference type="InterPro" id="IPR033454">
    <property type="entry name" value="RecG_wedge"/>
</dbReference>
<dbReference type="Pfam" id="PF19833">
    <property type="entry name" value="RecG_dom3_C"/>
    <property type="match status" value="1"/>
</dbReference>
<dbReference type="PROSITE" id="PS51194">
    <property type="entry name" value="HELICASE_CTER"/>
    <property type="match status" value="1"/>
</dbReference>
<dbReference type="AlphaFoldDB" id="A0A1F5G5U2"/>
<dbReference type="Proteomes" id="UP000179102">
    <property type="component" value="Unassembled WGS sequence"/>
</dbReference>
<dbReference type="Gene3D" id="2.40.50.140">
    <property type="entry name" value="Nucleic acid-binding proteins"/>
    <property type="match status" value="1"/>
</dbReference>
<evidence type="ECO:0000313" key="11">
    <source>
        <dbReference type="EMBL" id="OGD87231.1"/>
    </source>
</evidence>
<evidence type="ECO:0000256" key="1">
    <source>
        <dbReference type="ARBA" id="ARBA00022741"/>
    </source>
</evidence>
<keyword evidence="1" id="KW-0547">Nucleotide-binding</keyword>
<dbReference type="CDD" id="cd04488">
    <property type="entry name" value="RecG_wedge_OBF"/>
    <property type="match status" value="1"/>
</dbReference>
<feature type="domain" description="Helicase ATP-binding" evidence="9">
    <location>
        <begin position="280"/>
        <end position="431"/>
    </location>
</feature>
<dbReference type="EMBL" id="MFAZ01000018">
    <property type="protein sequence ID" value="OGD87231.1"/>
    <property type="molecule type" value="Genomic_DNA"/>
</dbReference>
<evidence type="ECO:0000256" key="2">
    <source>
        <dbReference type="ARBA" id="ARBA00022763"/>
    </source>
</evidence>
<dbReference type="Gene3D" id="3.40.50.300">
    <property type="entry name" value="P-loop containing nucleotide triphosphate hydrolases"/>
    <property type="match status" value="2"/>
</dbReference>
<dbReference type="STRING" id="1797711.A2870_03730"/>
<dbReference type="Pfam" id="PF00271">
    <property type="entry name" value="Helicase_C"/>
    <property type="match status" value="1"/>
</dbReference>
<dbReference type="InterPro" id="IPR047112">
    <property type="entry name" value="RecG/Mfd"/>
</dbReference>
<evidence type="ECO:0000256" key="5">
    <source>
        <dbReference type="ARBA" id="ARBA00022840"/>
    </source>
</evidence>
<evidence type="ECO:0000256" key="8">
    <source>
        <dbReference type="ARBA" id="ARBA00049819"/>
    </source>
</evidence>
<dbReference type="InterPro" id="IPR014001">
    <property type="entry name" value="Helicase_ATP-bd"/>
</dbReference>
<evidence type="ECO:0000256" key="6">
    <source>
        <dbReference type="ARBA" id="ARBA00023125"/>
    </source>
</evidence>
<dbReference type="GO" id="GO:0005524">
    <property type="term" value="F:ATP binding"/>
    <property type="evidence" value="ECO:0007669"/>
    <property type="project" value="UniProtKB-KW"/>
</dbReference>
<keyword evidence="2" id="KW-0227">DNA damage</keyword>
<gene>
    <name evidence="11" type="ORF">A2870_03730</name>
</gene>
<dbReference type="SMART" id="SM00487">
    <property type="entry name" value="DEXDc"/>
    <property type="match status" value="1"/>
</dbReference>
<feature type="domain" description="Helicase C-terminal" evidence="10">
    <location>
        <begin position="453"/>
        <end position="616"/>
    </location>
</feature>
<evidence type="ECO:0000313" key="12">
    <source>
        <dbReference type="Proteomes" id="UP000179102"/>
    </source>
</evidence>
<dbReference type="SMART" id="SM00490">
    <property type="entry name" value="HELICc"/>
    <property type="match status" value="1"/>
</dbReference>
<organism evidence="11 12">
    <name type="scientific">Candidatus Curtissbacteria bacterium RIFCSPHIGHO2_01_FULL_41_11</name>
    <dbReference type="NCBI Taxonomy" id="1797711"/>
    <lineage>
        <taxon>Bacteria</taxon>
        <taxon>Candidatus Curtissiibacteriota</taxon>
    </lineage>
</organism>
<protein>
    <recommendedName>
        <fullName evidence="8">Probable DNA 3'-5' helicase RecG</fullName>
    </recommendedName>
</protein>
<dbReference type="InterPro" id="IPR027417">
    <property type="entry name" value="P-loop_NTPase"/>
</dbReference>
<evidence type="ECO:0000256" key="4">
    <source>
        <dbReference type="ARBA" id="ARBA00022806"/>
    </source>
</evidence>
<dbReference type="PANTHER" id="PTHR47964:SF1">
    <property type="entry name" value="ATP-DEPENDENT DNA HELICASE HOMOLOG RECG, CHLOROPLASTIC"/>
    <property type="match status" value="1"/>
</dbReference>
<keyword evidence="7" id="KW-0234">DNA repair</keyword>
<keyword evidence="6" id="KW-0238">DNA-binding</keyword>
<dbReference type="Pfam" id="PF17191">
    <property type="entry name" value="RecG_wedge"/>
    <property type="match status" value="1"/>
</dbReference>
<dbReference type="SUPFAM" id="SSF50249">
    <property type="entry name" value="Nucleic acid-binding proteins"/>
    <property type="match status" value="1"/>
</dbReference>
<dbReference type="PROSITE" id="PS51192">
    <property type="entry name" value="HELICASE_ATP_BIND_1"/>
    <property type="match status" value="1"/>
</dbReference>
<dbReference type="GO" id="GO:0016787">
    <property type="term" value="F:hydrolase activity"/>
    <property type="evidence" value="ECO:0007669"/>
    <property type="project" value="UniProtKB-KW"/>
</dbReference>
<proteinExistence type="predicted"/>
<dbReference type="SUPFAM" id="SSF52540">
    <property type="entry name" value="P-loop containing nucleoside triphosphate hydrolases"/>
    <property type="match status" value="2"/>
</dbReference>
<dbReference type="GO" id="GO:0003678">
    <property type="term" value="F:DNA helicase activity"/>
    <property type="evidence" value="ECO:0007669"/>
    <property type="project" value="TreeGrafter"/>
</dbReference>
<dbReference type="Pfam" id="PF00270">
    <property type="entry name" value="DEAD"/>
    <property type="match status" value="1"/>
</dbReference>
<evidence type="ECO:0000259" key="10">
    <source>
        <dbReference type="PROSITE" id="PS51194"/>
    </source>
</evidence>
<name>A0A1F5G5U2_9BACT</name>
<keyword evidence="3" id="KW-0378">Hydrolase</keyword>
<dbReference type="InterPro" id="IPR011545">
    <property type="entry name" value="DEAD/DEAH_box_helicase_dom"/>
</dbReference>
<keyword evidence="4 11" id="KW-0347">Helicase</keyword>
<keyword evidence="5" id="KW-0067">ATP-binding</keyword>
<evidence type="ECO:0000259" key="9">
    <source>
        <dbReference type="PROSITE" id="PS51192"/>
    </source>
</evidence>
<dbReference type="InterPro" id="IPR045562">
    <property type="entry name" value="RecG_dom3_C"/>
</dbReference>
<dbReference type="InterPro" id="IPR001650">
    <property type="entry name" value="Helicase_C-like"/>
</dbReference>
<dbReference type="GO" id="GO:0006281">
    <property type="term" value="P:DNA repair"/>
    <property type="evidence" value="ECO:0007669"/>
    <property type="project" value="UniProtKB-KW"/>
</dbReference>
<dbReference type="NCBIfam" id="NF008168">
    <property type="entry name" value="PRK10917.2-2"/>
    <property type="match status" value="1"/>
</dbReference>
<dbReference type="GO" id="GO:0003677">
    <property type="term" value="F:DNA binding"/>
    <property type="evidence" value="ECO:0007669"/>
    <property type="project" value="UniProtKB-KW"/>
</dbReference>